<dbReference type="Pfam" id="PF06985">
    <property type="entry name" value="HET"/>
    <property type="match status" value="1"/>
</dbReference>
<dbReference type="Proteomes" id="UP000256328">
    <property type="component" value="Unassembled WGS sequence"/>
</dbReference>
<dbReference type="PANTHER" id="PTHR24148">
    <property type="entry name" value="ANKYRIN REPEAT DOMAIN-CONTAINING PROTEIN 39 HOMOLOG-RELATED"/>
    <property type="match status" value="1"/>
</dbReference>
<reference evidence="2 3" key="1">
    <citation type="journal article" date="2018" name="IMA Fungus">
        <title>IMA Genome-F 9: Draft genome sequence of Annulohypoxylon stygium, Aspergillus mulundensis, Berkeleyomyces basicola (syn. Thielaviopsis basicola), Ceratocystis smalleyi, two Cercospora beticola strains, Coleophoma cylindrospora, Fusarium fracticaudum, Phialophora cf. hyalina, and Morchella septimelata.</title>
        <authorList>
            <person name="Wingfield B.D."/>
            <person name="Bills G.F."/>
            <person name="Dong Y."/>
            <person name="Huang W."/>
            <person name="Nel W.J."/>
            <person name="Swalarsk-Parry B.S."/>
            <person name="Vaghefi N."/>
            <person name="Wilken P.M."/>
            <person name="An Z."/>
            <person name="de Beer Z.W."/>
            <person name="De Vos L."/>
            <person name="Chen L."/>
            <person name="Duong T.A."/>
            <person name="Gao Y."/>
            <person name="Hammerbacher A."/>
            <person name="Kikkert J.R."/>
            <person name="Li Y."/>
            <person name="Li H."/>
            <person name="Li K."/>
            <person name="Li Q."/>
            <person name="Liu X."/>
            <person name="Ma X."/>
            <person name="Naidoo K."/>
            <person name="Pethybridge S.J."/>
            <person name="Sun J."/>
            <person name="Steenkamp E.T."/>
            <person name="van der Nest M.A."/>
            <person name="van Wyk S."/>
            <person name="Wingfield M.J."/>
            <person name="Xiong C."/>
            <person name="Yue Q."/>
            <person name="Zhang X."/>
        </authorList>
    </citation>
    <scope>NUCLEOTIDE SEQUENCE [LARGE SCALE GENOMIC DNA]</scope>
    <source>
        <strain evidence="2 3">BP5796</strain>
    </source>
</reference>
<name>A0A3D8Q695_9HELO</name>
<protein>
    <recommendedName>
        <fullName evidence="1">Heterokaryon incompatibility domain-containing protein</fullName>
    </recommendedName>
</protein>
<accession>A0A3D8Q695</accession>
<gene>
    <name evidence="2" type="ORF">BP5796_12779</name>
</gene>
<evidence type="ECO:0000313" key="3">
    <source>
        <dbReference type="Proteomes" id="UP000256328"/>
    </source>
</evidence>
<dbReference type="PANTHER" id="PTHR24148:SF64">
    <property type="entry name" value="HETEROKARYON INCOMPATIBILITY DOMAIN-CONTAINING PROTEIN"/>
    <property type="match status" value="1"/>
</dbReference>
<dbReference type="OrthoDB" id="2157530at2759"/>
<dbReference type="Pfam" id="PF26639">
    <property type="entry name" value="Het-6_barrel"/>
    <property type="match status" value="1"/>
</dbReference>
<feature type="domain" description="Heterokaryon incompatibility" evidence="1">
    <location>
        <begin position="43"/>
        <end position="245"/>
    </location>
</feature>
<dbReference type="InterPro" id="IPR052895">
    <property type="entry name" value="HetReg/Transcr_Mod"/>
</dbReference>
<dbReference type="AlphaFoldDB" id="A0A3D8Q695"/>
<keyword evidence="3" id="KW-1185">Reference proteome</keyword>
<sequence length="757" mass="85802">MESDLYFDLHSREIRLVKLLKGQWSDELRCVLYHAPLANRPTYKALSYSWGLAGKPRVVLLNGCKHSVTASLESALRRLRQSDDDVSIWADALCINQSNNSERTRQVGLMHEIFSSAEEVIIYLGEVSDPGSLRSARQKRDTDSTIMTTFGYNDTDRDKLDIFRSHCSADQSPTTIFKSIKKIDYAFDVFCLLRCLAEGQHLERILPNDSGSQQIMVSEYQRKLFEALRSIMNARWWDRIWVIQEVIVPQNLTIVYGPMVAPWEMFVDAARLCFRGGTSTTLSSFPRENMIVLEFFRGQVLDIDRMRHLWRSGKQPALLSLLRRFSGRKATDDRDKVYALLNLASDGLSFIPDYTQDVSAVFQTTVLEIIRQSTKLNVLSGDLGRKDRQDLPSWVPDWSAAYDDLDRRRADDTENYDATHGSELYVVDENAGRWSGVREYLKPGPVVPKKDEVPSEAVERTYNDTLGTSEWTKYLVTSVDDETLSEDDCLSAIECFYTSRGNPGYLRNYDRGIVSLSGICIDKISITGEVSFSDKDLLTIVPSWAFLVKTHADSLIYHGSPHGVQRAFLRTLCADIVHTDSGTEAQARRINEYGTKGIRARRITKDDQKLICKWLLRLKDLQPGFVDHHLAIEDMFKDLGDLDSPASADLAASIDTAIRSASVRRSFFITDKGYIGLGPAKMGVGDDLYIVLGCRTPLILRRGSATPTQGQLPWPVYYVIGDCYAHGLMDGEAMETWRKFFLENETNARFRGRVHLV</sequence>
<evidence type="ECO:0000313" key="2">
    <source>
        <dbReference type="EMBL" id="RDW57329.1"/>
    </source>
</evidence>
<dbReference type="EMBL" id="PDLN01000023">
    <property type="protein sequence ID" value="RDW57329.1"/>
    <property type="molecule type" value="Genomic_DNA"/>
</dbReference>
<organism evidence="2 3">
    <name type="scientific">Coleophoma crateriformis</name>
    <dbReference type="NCBI Taxonomy" id="565419"/>
    <lineage>
        <taxon>Eukaryota</taxon>
        <taxon>Fungi</taxon>
        <taxon>Dikarya</taxon>
        <taxon>Ascomycota</taxon>
        <taxon>Pezizomycotina</taxon>
        <taxon>Leotiomycetes</taxon>
        <taxon>Helotiales</taxon>
        <taxon>Dermateaceae</taxon>
        <taxon>Coleophoma</taxon>
    </lineage>
</organism>
<comment type="caution">
    <text evidence="2">The sequence shown here is derived from an EMBL/GenBank/DDBJ whole genome shotgun (WGS) entry which is preliminary data.</text>
</comment>
<evidence type="ECO:0000259" key="1">
    <source>
        <dbReference type="Pfam" id="PF06985"/>
    </source>
</evidence>
<proteinExistence type="predicted"/>
<dbReference type="InterPro" id="IPR010730">
    <property type="entry name" value="HET"/>
</dbReference>